<evidence type="ECO:0000313" key="5">
    <source>
        <dbReference type="Proteomes" id="UP001519287"/>
    </source>
</evidence>
<dbReference type="Pfam" id="PF01841">
    <property type="entry name" value="Transglut_core"/>
    <property type="match status" value="1"/>
</dbReference>
<comment type="caution">
    <text evidence="4">The sequence shown here is derived from an EMBL/GenBank/DDBJ whole genome shotgun (WGS) entry which is preliminary data.</text>
</comment>
<evidence type="ECO:0000259" key="3">
    <source>
        <dbReference type="SMART" id="SM00460"/>
    </source>
</evidence>
<dbReference type="SMART" id="SM00460">
    <property type="entry name" value="TGc"/>
    <property type="match status" value="1"/>
</dbReference>
<gene>
    <name evidence="4" type="ORF">J2Z66_004518</name>
</gene>
<keyword evidence="2" id="KW-0812">Transmembrane</keyword>
<feature type="transmembrane region" description="Helical" evidence="2">
    <location>
        <begin position="20"/>
        <end position="37"/>
    </location>
</feature>
<dbReference type="Pfam" id="PF13559">
    <property type="entry name" value="DUF4129"/>
    <property type="match status" value="1"/>
</dbReference>
<keyword evidence="2" id="KW-0472">Membrane</keyword>
<feature type="transmembrane region" description="Helical" evidence="2">
    <location>
        <begin position="204"/>
        <end position="222"/>
    </location>
</feature>
<feature type="compositionally biased region" description="Low complexity" evidence="1">
    <location>
        <begin position="251"/>
        <end position="265"/>
    </location>
</feature>
<evidence type="ECO:0000313" key="4">
    <source>
        <dbReference type="EMBL" id="MBP1992905.1"/>
    </source>
</evidence>
<reference evidence="4 5" key="1">
    <citation type="submission" date="2021-03" db="EMBL/GenBank/DDBJ databases">
        <title>Genomic Encyclopedia of Type Strains, Phase IV (KMG-IV): sequencing the most valuable type-strain genomes for metagenomic binning, comparative biology and taxonomic classification.</title>
        <authorList>
            <person name="Goeker M."/>
        </authorList>
    </citation>
    <scope>NUCLEOTIDE SEQUENCE [LARGE SCALE GENOMIC DNA]</scope>
    <source>
        <strain evidence="4 5">DSM 26048</strain>
    </source>
</reference>
<dbReference type="Proteomes" id="UP001519287">
    <property type="component" value="Unassembled WGS sequence"/>
</dbReference>
<feature type="transmembrane region" description="Helical" evidence="2">
    <location>
        <begin position="117"/>
        <end position="134"/>
    </location>
</feature>
<evidence type="ECO:0000256" key="2">
    <source>
        <dbReference type="SAM" id="Phobius"/>
    </source>
</evidence>
<dbReference type="SUPFAM" id="SSF54001">
    <property type="entry name" value="Cysteine proteinases"/>
    <property type="match status" value="1"/>
</dbReference>
<dbReference type="InterPro" id="IPR025403">
    <property type="entry name" value="TgpA-like_C"/>
</dbReference>
<feature type="region of interest" description="Disordered" evidence="1">
    <location>
        <begin position="248"/>
        <end position="269"/>
    </location>
</feature>
<feature type="transmembrane region" description="Helical" evidence="2">
    <location>
        <begin position="77"/>
        <end position="97"/>
    </location>
</feature>
<dbReference type="EMBL" id="JAGGLB010000015">
    <property type="protein sequence ID" value="MBP1992905.1"/>
    <property type="molecule type" value="Genomic_DNA"/>
</dbReference>
<proteinExistence type="predicted"/>
<dbReference type="PANTHER" id="PTHR42736:SF1">
    <property type="entry name" value="PROTEIN-GLUTAMINE GAMMA-GLUTAMYLTRANSFERASE"/>
    <property type="match status" value="1"/>
</dbReference>
<feature type="transmembrane region" description="Helical" evidence="2">
    <location>
        <begin position="43"/>
        <end position="65"/>
    </location>
</feature>
<protein>
    <submittedName>
        <fullName evidence="4">Transglutaminase-like putative cysteine protease</fullName>
    </submittedName>
</protein>
<accession>A0ABS4J0Q0</accession>
<keyword evidence="5" id="KW-1185">Reference proteome</keyword>
<evidence type="ECO:0000256" key="1">
    <source>
        <dbReference type="SAM" id="MobiDB-lite"/>
    </source>
</evidence>
<feature type="domain" description="Transglutaminase-like" evidence="3">
    <location>
        <begin position="491"/>
        <end position="578"/>
    </location>
</feature>
<dbReference type="Gene3D" id="3.10.620.30">
    <property type="match status" value="1"/>
</dbReference>
<organism evidence="4 5">
    <name type="scientific">Paenibacillus eucommiae</name>
    <dbReference type="NCBI Taxonomy" id="1355755"/>
    <lineage>
        <taxon>Bacteria</taxon>
        <taxon>Bacillati</taxon>
        <taxon>Bacillota</taxon>
        <taxon>Bacilli</taxon>
        <taxon>Bacillales</taxon>
        <taxon>Paenibacillaceae</taxon>
        <taxon>Paenibacillus</taxon>
    </lineage>
</organism>
<dbReference type="InterPro" id="IPR052901">
    <property type="entry name" value="Bact_TGase-like"/>
</dbReference>
<feature type="transmembrane region" description="Helical" evidence="2">
    <location>
        <begin position="164"/>
        <end position="183"/>
    </location>
</feature>
<feature type="transmembrane region" description="Helical" evidence="2">
    <location>
        <begin position="620"/>
        <end position="645"/>
    </location>
</feature>
<dbReference type="InterPro" id="IPR002931">
    <property type="entry name" value="Transglutaminase-like"/>
</dbReference>
<dbReference type="RefSeq" id="WP_209974298.1">
    <property type="nucleotide sequence ID" value="NZ_JAGGLB010000015.1"/>
</dbReference>
<dbReference type="InterPro" id="IPR038765">
    <property type="entry name" value="Papain-like_cys_pep_sf"/>
</dbReference>
<dbReference type="PANTHER" id="PTHR42736">
    <property type="entry name" value="PROTEIN-GLUTAMINE GAMMA-GLUTAMYLTRANSFERASE"/>
    <property type="match status" value="1"/>
</dbReference>
<keyword evidence="2" id="KW-1133">Transmembrane helix</keyword>
<name>A0ABS4J0Q0_9BACL</name>
<sequence>MPIENKPWKGWLNSGWSSRLTALLVGVFLLQYVSWIVKEEVIWLIETVRLVKWTLFWVGLTFFIPRLHWTYRSILQFILVVIVQMRLFGLHFNGLQFRTLAGFKQSVAANYLQFEPFIWFSLSAWLVYLGAIWMAQTKSRIYLMILMSVLFFAIRDSFSMLSLWPQVSMILFCGFSLLIVRHFSELKNRAPKSWEKLAKYPTSIGIPIILLIAATILVGALVPSMNPVLTDPYTAWKVSRGESVNMAGKGSSVTFPSSSNTSSGYSRDDRELGGSFRFDYTPVMTVDSDSRTYFRGETRSFYNESGWEPSATEKRLPLSSVEDGNLPADPRFNLSELKTKEVKQTVVMNNEETYPVLFAGFSLQKILTVNEFTIGFDFLRWSPRQSELRFVAKKNYPRQYSVLSQQPVVDEEALRQTTANYSNQVEWEEYLQLPEDLPLRIQQLAMQLSQNADNPYDKVKELEQYLRQNFSYTNEPDVSKGVSKDFVDRFLFEIKEGYCDYFSTAMVVMARTIGIPARWVKGYSSGQIAMRPDVPGNGGLLSQDPDGPGVYTIRNSDAHSWVEVYFEGWGWIPFEPTAGFALPAAPVQQETAPVTPVPEDVPAATPVAAPVVEESSSSSFGLFTVLGAVLVLLLAGLFAAFKFGWLTGWRNKARRNQVTNFNQKMIIEFERLLRHGKRKGYLRQEHETIREAIARWSVQSNGMKSDLETVLKLFEKAKYSKAAASETDYMSLNETIHKLRTQMK</sequence>